<dbReference type="EMBL" id="VFWZ01000002">
    <property type="protein sequence ID" value="TPN87793.1"/>
    <property type="molecule type" value="Genomic_DNA"/>
</dbReference>
<dbReference type="AlphaFoldDB" id="A0A504JJK3"/>
<protein>
    <submittedName>
        <fullName evidence="1">Uncharacterized protein</fullName>
    </submittedName>
</protein>
<name>A0A504JJK3_9FLAO</name>
<sequence length="92" mass="10260">MEKTTPNSVFSFTKIRCSIFGHNYVLSKNVTHHIKEYKCSCCGEIVTTNSKGKLEVMTPKLKEINTALAMVHAKKLARNKNSNTNTTLQVAS</sequence>
<dbReference type="OrthoDB" id="1450221at2"/>
<dbReference type="RefSeq" id="WP_140592432.1">
    <property type="nucleotide sequence ID" value="NZ_VFWZ01000002.1"/>
</dbReference>
<keyword evidence="2" id="KW-1185">Reference proteome</keyword>
<proteinExistence type="predicted"/>
<comment type="caution">
    <text evidence="1">The sequence shown here is derived from an EMBL/GenBank/DDBJ whole genome shotgun (WGS) entry which is preliminary data.</text>
</comment>
<evidence type="ECO:0000313" key="1">
    <source>
        <dbReference type="EMBL" id="TPN87793.1"/>
    </source>
</evidence>
<gene>
    <name evidence="1" type="ORF">FHK87_09475</name>
</gene>
<accession>A0A504JJK3</accession>
<evidence type="ECO:0000313" key="2">
    <source>
        <dbReference type="Proteomes" id="UP000315540"/>
    </source>
</evidence>
<organism evidence="1 2">
    <name type="scientific">Aquimarina algicola</name>
    <dbReference type="NCBI Taxonomy" id="2589995"/>
    <lineage>
        <taxon>Bacteria</taxon>
        <taxon>Pseudomonadati</taxon>
        <taxon>Bacteroidota</taxon>
        <taxon>Flavobacteriia</taxon>
        <taxon>Flavobacteriales</taxon>
        <taxon>Flavobacteriaceae</taxon>
        <taxon>Aquimarina</taxon>
    </lineage>
</organism>
<reference evidence="1 2" key="1">
    <citation type="submission" date="2019-06" db="EMBL/GenBank/DDBJ databases">
        <authorList>
            <person name="Meng X."/>
        </authorList>
    </citation>
    <scope>NUCLEOTIDE SEQUENCE [LARGE SCALE GENOMIC DNA]</scope>
    <source>
        <strain evidence="1 2">M625</strain>
    </source>
</reference>
<dbReference type="Proteomes" id="UP000315540">
    <property type="component" value="Unassembled WGS sequence"/>
</dbReference>